<gene>
    <name evidence="1" type="ORF">Cgig2_030232</name>
</gene>
<accession>A0A9Q1KGD9</accession>
<dbReference type="Proteomes" id="UP001153076">
    <property type="component" value="Unassembled WGS sequence"/>
</dbReference>
<evidence type="ECO:0000313" key="2">
    <source>
        <dbReference type="Proteomes" id="UP001153076"/>
    </source>
</evidence>
<sequence length="173" mass="20017">MLGFIYHGLGEAASHPDHLGSNYPGDFPTLIRHARLLSSKRSFRQARHVFRDGRYLSPSASFYHESSCNGRDVIDIGQLNNQSNESSKRKVKEQEILREEDWIRKIREDLTIQQQCSIEVDSKLKSSLYSKKREAKQVKAHLIEGEFSKLQDLEKEKDHLKNLNSFVLSFNNV</sequence>
<evidence type="ECO:0000313" key="1">
    <source>
        <dbReference type="EMBL" id="KAJ8443029.1"/>
    </source>
</evidence>
<proteinExistence type="predicted"/>
<dbReference type="EMBL" id="JAKOGI010000128">
    <property type="protein sequence ID" value="KAJ8443029.1"/>
    <property type="molecule type" value="Genomic_DNA"/>
</dbReference>
<dbReference type="AlphaFoldDB" id="A0A9Q1KGD9"/>
<organism evidence="1 2">
    <name type="scientific">Carnegiea gigantea</name>
    <dbReference type="NCBI Taxonomy" id="171969"/>
    <lineage>
        <taxon>Eukaryota</taxon>
        <taxon>Viridiplantae</taxon>
        <taxon>Streptophyta</taxon>
        <taxon>Embryophyta</taxon>
        <taxon>Tracheophyta</taxon>
        <taxon>Spermatophyta</taxon>
        <taxon>Magnoliopsida</taxon>
        <taxon>eudicotyledons</taxon>
        <taxon>Gunneridae</taxon>
        <taxon>Pentapetalae</taxon>
        <taxon>Caryophyllales</taxon>
        <taxon>Cactineae</taxon>
        <taxon>Cactaceae</taxon>
        <taxon>Cactoideae</taxon>
        <taxon>Echinocereeae</taxon>
        <taxon>Carnegiea</taxon>
    </lineage>
</organism>
<reference evidence="1" key="1">
    <citation type="submission" date="2022-04" db="EMBL/GenBank/DDBJ databases">
        <title>Carnegiea gigantea Genome sequencing and assembly v2.</title>
        <authorList>
            <person name="Copetti D."/>
            <person name="Sanderson M.J."/>
            <person name="Burquez A."/>
            <person name="Wojciechowski M.F."/>
        </authorList>
    </citation>
    <scope>NUCLEOTIDE SEQUENCE</scope>
    <source>
        <strain evidence="1">SGP5-SGP5p</strain>
        <tissue evidence="1">Aerial part</tissue>
    </source>
</reference>
<name>A0A9Q1KGD9_9CARY</name>
<protein>
    <submittedName>
        <fullName evidence="1">Uncharacterized protein</fullName>
    </submittedName>
</protein>
<keyword evidence="2" id="KW-1185">Reference proteome</keyword>
<comment type="caution">
    <text evidence="1">The sequence shown here is derived from an EMBL/GenBank/DDBJ whole genome shotgun (WGS) entry which is preliminary data.</text>
</comment>